<dbReference type="GO" id="GO:0005524">
    <property type="term" value="F:ATP binding"/>
    <property type="evidence" value="ECO:0007669"/>
    <property type="project" value="UniProtKB-UniRule"/>
</dbReference>
<name>A0A1I4JWX6_9FIRM</name>
<keyword evidence="9 11" id="KW-0299">Galactose metabolism</keyword>
<dbReference type="PANTHER" id="PTHR10457">
    <property type="entry name" value="MEVALONATE KINASE/GALACTOKINASE"/>
    <property type="match status" value="1"/>
</dbReference>
<dbReference type="PIRSF" id="PIRSF000530">
    <property type="entry name" value="Galactokinase"/>
    <property type="match status" value="1"/>
</dbReference>
<dbReference type="FunFam" id="3.30.70.890:FF:000001">
    <property type="entry name" value="Galactokinase"/>
    <property type="match status" value="1"/>
</dbReference>
<dbReference type="UniPathway" id="UPA00214"/>
<organism evidence="16 17">
    <name type="scientific">Halanaerobium salsuginis</name>
    <dbReference type="NCBI Taxonomy" id="29563"/>
    <lineage>
        <taxon>Bacteria</taxon>
        <taxon>Bacillati</taxon>
        <taxon>Bacillota</taxon>
        <taxon>Clostridia</taxon>
        <taxon>Halanaerobiales</taxon>
        <taxon>Halanaerobiaceae</taxon>
        <taxon>Halanaerobium</taxon>
    </lineage>
</organism>
<dbReference type="NCBIfam" id="TIGR00131">
    <property type="entry name" value="gal_kin"/>
    <property type="match status" value="1"/>
</dbReference>
<dbReference type="SUPFAM" id="SSF54211">
    <property type="entry name" value="Ribosomal protein S5 domain 2-like"/>
    <property type="match status" value="1"/>
</dbReference>
<evidence type="ECO:0000256" key="3">
    <source>
        <dbReference type="ARBA" id="ARBA00022679"/>
    </source>
</evidence>
<dbReference type="PRINTS" id="PR00959">
    <property type="entry name" value="MEVGALKINASE"/>
</dbReference>
<evidence type="ECO:0000256" key="2">
    <source>
        <dbReference type="ARBA" id="ARBA00022490"/>
    </source>
</evidence>
<evidence type="ECO:0000256" key="11">
    <source>
        <dbReference type="HAMAP-Rule" id="MF_00246"/>
    </source>
</evidence>
<comment type="function">
    <text evidence="11">Catalyzes the transfer of the gamma-phosphate of ATP to D-galactose to form alpha-D-galactose-1-phosphate (Gal-1-P).</text>
</comment>
<feature type="domain" description="GHMP kinase N-terminal" evidence="13">
    <location>
        <begin position="109"/>
        <end position="196"/>
    </location>
</feature>
<evidence type="ECO:0000259" key="15">
    <source>
        <dbReference type="Pfam" id="PF10509"/>
    </source>
</evidence>
<feature type="binding site" evidence="11">
    <location>
        <position position="145"/>
    </location>
    <ligand>
        <name>Mg(2+)</name>
        <dbReference type="ChEBI" id="CHEBI:18420"/>
    </ligand>
</feature>
<dbReference type="InterPro" id="IPR006203">
    <property type="entry name" value="GHMP_knse_ATP-bd_CS"/>
</dbReference>
<dbReference type="HAMAP" id="MF_00246">
    <property type="entry name" value="Galactokinase"/>
    <property type="match status" value="1"/>
</dbReference>
<dbReference type="InterPro" id="IPR014721">
    <property type="entry name" value="Ribsml_uS5_D2-typ_fold_subgr"/>
</dbReference>
<evidence type="ECO:0000256" key="4">
    <source>
        <dbReference type="ARBA" id="ARBA00022723"/>
    </source>
</evidence>
<dbReference type="InterPro" id="IPR022963">
    <property type="entry name" value="Galactokinase_bac"/>
</dbReference>
<evidence type="ECO:0000256" key="10">
    <source>
        <dbReference type="ARBA" id="ARBA00023277"/>
    </source>
</evidence>
<feature type="site" description="Transition state stabilizer" evidence="11">
    <location>
        <position position="45"/>
    </location>
</feature>
<keyword evidence="5 11" id="KW-0547">Nucleotide-binding</keyword>
<feature type="binding site" evidence="11">
    <location>
        <position position="239"/>
    </location>
    <ligand>
        <name>substrate</name>
    </ligand>
</feature>
<keyword evidence="6 11" id="KW-0418">Kinase</keyword>
<dbReference type="InterPro" id="IPR019741">
    <property type="entry name" value="Galactokinase_CS"/>
</dbReference>
<dbReference type="EC" id="2.7.1.6" evidence="11 12"/>
<dbReference type="PANTHER" id="PTHR10457:SF7">
    <property type="entry name" value="GALACTOKINASE-RELATED"/>
    <property type="match status" value="1"/>
</dbReference>
<keyword evidence="8 11" id="KW-0460">Magnesium</keyword>
<dbReference type="Gene3D" id="3.30.230.10">
    <property type="match status" value="1"/>
</dbReference>
<dbReference type="InterPro" id="IPR000705">
    <property type="entry name" value="Galactokinase"/>
</dbReference>
<evidence type="ECO:0000313" key="16">
    <source>
        <dbReference type="EMBL" id="SFL71069.1"/>
    </source>
</evidence>
<sequence length="402" mass="44934">MVLINKIINLNDWGVKMNKEQLWEKFAEVFTKLDLKKGIYAAPGRVNLIGEHTDYNDGFVLPMAIEKEITMLAQLRNDQQVKIYSLDYDKLVEFDLLDLSYDKTNIWVNYLKGVLTELQKVEQQLQGVNLMFTGNIPQGSGLSSSAALEVATALAITDLNNIELNGVEMALLAQRAENNFVGVQCGIMDQYISRLGQKDQALLIDCRSNEYELVPFANPDYQIVICNSKVERGLVDSEYNQRRQECNQAVKFFQAKENSSIQALRDLKLATVEQYKADLPANVYKRAHHVVSENERVLASKEALAQNEMLQFGKLMNASHLSLSRDYEVSCSELDILVEIAQKEGAAGARMTGAGFGGCTVNLVKKEAVAEFTAAIKKEYKKRTNLSADVYVSNPGPGARKL</sequence>
<dbReference type="EMBL" id="FOTI01000026">
    <property type="protein sequence ID" value="SFL71069.1"/>
    <property type="molecule type" value="Genomic_DNA"/>
</dbReference>
<dbReference type="InterPro" id="IPR019539">
    <property type="entry name" value="GalKase_N"/>
</dbReference>
<dbReference type="PROSITE" id="PS00627">
    <property type="entry name" value="GHMP_KINASES_ATP"/>
    <property type="match status" value="1"/>
</dbReference>
<dbReference type="NCBIfam" id="NF003705">
    <property type="entry name" value="PRK05322.1"/>
    <property type="match status" value="1"/>
</dbReference>
<evidence type="ECO:0000256" key="8">
    <source>
        <dbReference type="ARBA" id="ARBA00022842"/>
    </source>
</evidence>
<dbReference type="Pfam" id="PF08544">
    <property type="entry name" value="GHMP_kinases_C"/>
    <property type="match status" value="1"/>
</dbReference>
<dbReference type="GO" id="GO:0000287">
    <property type="term" value="F:magnesium ion binding"/>
    <property type="evidence" value="ECO:0007669"/>
    <property type="project" value="UniProtKB-UniRule"/>
</dbReference>
<dbReference type="Gene3D" id="3.30.70.890">
    <property type="entry name" value="GHMP kinase, C-terminal domain"/>
    <property type="match status" value="1"/>
</dbReference>
<accession>A0A1I4JWX6</accession>
<feature type="domain" description="Galactokinase N-terminal" evidence="15">
    <location>
        <begin position="24"/>
        <end position="73"/>
    </location>
</feature>
<dbReference type="SUPFAM" id="SSF55060">
    <property type="entry name" value="GHMP Kinase, C-terminal domain"/>
    <property type="match status" value="1"/>
</dbReference>
<evidence type="ECO:0000259" key="14">
    <source>
        <dbReference type="Pfam" id="PF08544"/>
    </source>
</evidence>
<dbReference type="Proteomes" id="UP000199006">
    <property type="component" value="Unassembled WGS sequence"/>
</dbReference>
<dbReference type="AlphaFoldDB" id="A0A1I4JWX6"/>
<keyword evidence="2 11" id="KW-0963">Cytoplasm</keyword>
<evidence type="ECO:0000256" key="5">
    <source>
        <dbReference type="ARBA" id="ARBA00022741"/>
    </source>
</evidence>
<comment type="catalytic activity">
    <reaction evidence="11">
        <text>alpha-D-galactose + ATP = alpha-D-galactose 1-phosphate + ADP + H(+)</text>
        <dbReference type="Rhea" id="RHEA:13553"/>
        <dbReference type="ChEBI" id="CHEBI:15378"/>
        <dbReference type="ChEBI" id="CHEBI:28061"/>
        <dbReference type="ChEBI" id="CHEBI:30616"/>
        <dbReference type="ChEBI" id="CHEBI:58336"/>
        <dbReference type="ChEBI" id="CHEBI:456216"/>
        <dbReference type="EC" id="2.7.1.6"/>
    </reaction>
</comment>
<protein>
    <recommendedName>
        <fullName evidence="11 12">Galactokinase</fullName>
        <ecNumber evidence="11 12">2.7.1.6</ecNumber>
    </recommendedName>
    <alternativeName>
        <fullName evidence="11">Galactose kinase</fullName>
    </alternativeName>
</protein>
<dbReference type="Pfam" id="PF00288">
    <property type="entry name" value="GHMP_kinases_N"/>
    <property type="match status" value="1"/>
</dbReference>
<feature type="binding site" evidence="11">
    <location>
        <position position="177"/>
    </location>
    <ligand>
        <name>Mg(2+)</name>
        <dbReference type="ChEBI" id="CHEBI:18420"/>
    </ligand>
</feature>
<comment type="similarity">
    <text evidence="1 11">Belongs to the GHMP kinase family. GalK subfamily.</text>
</comment>
<evidence type="ECO:0000256" key="7">
    <source>
        <dbReference type="ARBA" id="ARBA00022840"/>
    </source>
</evidence>
<dbReference type="FunFam" id="3.30.230.10:FF:000017">
    <property type="entry name" value="Galactokinase"/>
    <property type="match status" value="1"/>
</dbReference>
<feature type="binding site" evidence="11">
    <location>
        <position position="85"/>
    </location>
    <ligand>
        <name>ATP</name>
        <dbReference type="ChEBI" id="CHEBI:30616"/>
    </ligand>
</feature>
<evidence type="ECO:0000256" key="9">
    <source>
        <dbReference type="ARBA" id="ARBA00023144"/>
    </source>
</evidence>
<dbReference type="GO" id="GO:0004335">
    <property type="term" value="F:galactokinase activity"/>
    <property type="evidence" value="ECO:0007669"/>
    <property type="project" value="UniProtKB-UniRule"/>
</dbReference>
<dbReference type="PROSITE" id="PS00106">
    <property type="entry name" value="GALACTOKINASE"/>
    <property type="match status" value="1"/>
</dbReference>
<evidence type="ECO:0000313" key="17">
    <source>
        <dbReference type="Proteomes" id="UP000199006"/>
    </source>
</evidence>
<comment type="pathway">
    <text evidence="11">Carbohydrate metabolism; galactose metabolism.</text>
</comment>
<evidence type="ECO:0000256" key="6">
    <source>
        <dbReference type="ARBA" id="ARBA00022777"/>
    </source>
</evidence>
<dbReference type="InterPro" id="IPR006204">
    <property type="entry name" value="GHMP_kinase_N_dom"/>
</dbReference>
<dbReference type="Pfam" id="PF10509">
    <property type="entry name" value="GalKase_gal_bdg"/>
    <property type="match status" value="1"/>
</dbReference>
<keyword evidence="3 11" id="KW-0808">Transferase</keyword>
<keyword evidence="4 11" id="KW-0479">Metal-binding</keyword>
<proteinExistence type="inferred from homology"/>
<evidence type="ECO:0000256" key="1">
    <source>
        <dbReference type="ARBA" id="ARBA00006566"/>
    </source>
</evidence>
<reference evidence="16 17" key="1">
    <citation type="submission" date="2016-10" db="EMBL/GenBank/DDBJ databases">
        <authorList>
            <person name="de Groot N.N."/>
        </authorList>
    </citation>
    <scope>NUCLEOTIDE SEQUENCE [LARGE SCALE GENOMIC DNA]</scope>
    <source>
        <strain evidence="16 17">ATCC 51327</strain>
    </source>
</reference>
<dbReference type="InterPro" id="IPR006206">
    <property type="entry name" value="Mevalonate/galactokinase"/>
</dbReference>
<dbReference type="InterPro" id="IPR013750">
    <property type="entry name" value="GHMP_kinase_C_dom"/>
</dbReference>
<dbReference type="STRING" id="29563.SAMN02983006_01840"/>
<dbReference type="InterPro" id="IPR020568">
    <property type="entry name" value="Ribosomal_Su5_D2-typ_SF"/>
</dbReference>
<dbReference type="PRINTS" id="PR00473">
    <property type="entry name" value="GALCTOKINASE"/>
</dbReference>
<feature type="binding site" evidence="11">
    <location>
        <begin position="51"/>
        <end position="54"/>
    </location>
    <ligand>
        <name>substrate</name>
    </ligand>
</feature>
<feature type="domain" description="GHMP kinase C-terminal" evidence="14">
    <location>
        <begin position="301"/>
        <end position="381"/>
    </location>
</feature>
<keyword evidence="7 11" id="KW-0067">ATP-binding</keyword>
<evidence type="ECO:0000259" key="13">
    <source>
        <dbReference type="Pfam" id="PF00288"/>
    </source>
</evidence>
<dbReference type="GO" id="GO:0005829">
    <property type="term" value="C:cytosol"/>
    <property type="evidence" value="ECO:0007669"/>
    <property type="project" value="TreeGrafter"/>
</dbReference>
<dbReference type="InterPro" id="IPR036554">
    <property type="entry name" value="GHMP_kinase_C_sf"/>
</dbReference>
<keyword evidence="10 11" id="KW-0119">Carbohydrate metabolism</keyword>
<keyword evidence="17" id="KW-1185">Reference proteome</keyword>
<comment type="subcellular location">
    <subcellularLocation>
        <location evidence="11">Cytoplasm</location>
    </subcellularLocation>
</comment>
<feature type="binding site" evidence="11">
    <location>
        <begin position="139"/>
        <end position="145"/>
    </location>
    <ligand>
        <name>ATP</name>
        <dbReference type="ChEBI" id="CHEBI:30616"/>
    </ligand>
</feature>
<evidence type="ECO:0000256" key="12">
    <source>
        <dbReference type="NCBIfam" id="TIGR00131"/>
    </source>
</evidence>
<dbReference type="GO" id="GO:0006012">
    <property type="term" value="P:galactose metabolic process"/>
    <property type="evidence" value="ECO:0007669"/>
    <property type="project" value="UniProtKB-UniRule"/>
</dbReference>
<gene>
    <name evidence="11" type="primary">galK</name>
    <name evidence="16" type="ORF">SAMN02983006_01840</name>
</gene>
<feature type="active site" description="Proton acceptor" evidence="11">
    <location>
        <position position="189"/>
    </location>
</feature>